<reference evidence="7 8" key="1">
    <citation type="journal article" date="2020" name="Genome Biol. Evol.">
        <title>A new high-quality draft genome assembly of the Chinese cordyceps Ophiocordyceps sinensis.</title>
        <authorList>
            <person name="Shu R."/>
            <person name="Zhang J."/>
            <person name="Meng Q."/>
            <person name="Zhang H."/>
            <person name="Zhou G."/>
            <person name="Li M."/>
            <person name="Wu P."/>
            <person name="Zhao Y."/>
            <person name="Chen C."/>
            <person name="Qin Q."/>
        </authorList>
    </citation>
    <scope>NUCLEOTIDE SEQUENCE [LARGE SCALE GENOMIC DNA]</scope>
    <source>
        <strain evidence="7 8">IOZ07</strain>
    </source>
</reference>
<evidence type="ECO:0000313" key="8">
    <source>
        <dbReference type="Proteomes" id="UP000557566"/>
    </source>
</evidence>
<accession>A0A8H4PUU1</accession>
<proteinExistence type="inferred from homology"/>
<dbReference type="CDD" id="cd00118">
    <property type="entry name" value="LysM"/>
    <property type="match status" value="1"/>
</dbReference>
<feature type="chain" id="PRO_5034408801" description="LysM domain-containing protein" evidence="5">
    <location>
        <begin position="19"/>
        <end position="315"/>
    </location>
</feature>
<dbReference type="InterPro" id="IPR052210">
    <property type="entry name" value="LysM1-like"/>
</dbReference>
<feature type="compositionally biased region" description="Low complexity" evidence="4">
    <location>
        <begin position="103"/>
        <end position="128"/>
    </location>
</feature>
<sequence>MFSILVTLVAAGFPLADALDNVALEAHEATPRLLHDQSTTPYCSFWYHHDGSMSCAHVLGIFGVSLADFTRWNPSITAACGNFLASNSYCVEAASEPLPTNNPEPGAAASASTSTSILSSPTKPTKPTNGIETPSPTQPDLVDNCKKFYWVQRGDQCAEIAQKNAITLRDFLAWNPKAGKSCAVLWADAYACVGVLPAFHLKTRHHADCTGPVSHDVSVEADEGVCVNTGCAAASLEVAADGLCPDGQVQIGYWEQPDCSGNWFGYQYADRGKCHGLWTEGRKFRSLHLRCARQEDDCVSRITCTHRAEPVGNVC</sequence>
<evidence type="ECO:0000259" key="6">
    <source>
        <dbReference type="PROSITE" id="PS51782"/>
    </source>
</evidence>
<protein>
    <recommendedName>
        <fullName evidence="6">LysM domain-containing protein</fullName>
    </recommendedName>
</protein>
<dbReference type="Gene3D" id="3.10.350.10">
    <property type="entry name" value="LysM domain"/>
    <property type="match status" value="2"/>
</dbReference>
<organism evidence="7 8">
    <name type="scientific">Ophiocordyceps sinensis</name>
    <dbReference type="NCBI Taxonomy" id="72228"/>
    <lineage>
        <taxon>Eukaryota</taxon>
        <taxon>Fungi</taxon>
        <taxon>Dikarya</taxon>
        <taxon>Ascomycota</taxon>
        <taxon>Pezizomycotina</taxon>
        <taxon>Sordariomycetes</taxon>
        <taxon>Hypocreomycetidae</taxon>
        <taxon>Hypocreales</taxon>
        <taxon>Ophiocordycipitaceae</taxon>
        <taxon>Ophiocordyceps</taxon>
    </lineage>
</organism>
<dbReference type="OrthoDB" id="5985073at2759"/>
<dbReference type="InterPro" id="IPR018392">
    <property type="entry name" value="LysM"/>
</dbReference>
<dbReference type="GO" id="GO:0008061">
    <property type="term" value="F:chitin binding"/>
    <property type="evidence" value="ECO:0007669"/>
    <property type="project" value="UniProtKB-KW"/>
</dbReference>
<dbReference type="PROSITE" id="PS51782">
    <property type="entry name" value="LYSM"/>
    <property type="match status" value="1"/>
</dbReference>
<name>A0A8H4PUU1_9HYPO</name>
<dbReference type="Pfam" id="PF01476">
    <property type="entry name" value="LysM"/>
    <property type="match status" value="1"/>
</dbReference>
<feature type="domain" description="LysM" evidence="6">
    <location>
        <begin position="147"/>
        <end position="193"/>
    </location>
</feature>
<dbReference type="PANTHER" id="PTHR34997">
    <property type="entry name" value="AM15"/>
    <property type="match status" value="1"/>
</dbReference>
<dbReference type="Proteomes" id="UP000557566">
    <property type="component" value="Unassembled WGS sequence"/>
</dbReference>
<feature type="region of interest" description="Disordered" evidence="4">
    <location>
        <begin position="100"/>
        <end position="139"/>
    </location>
</feature>
<evidence type="ECO:0000313" key="7">
    <source>
        <dbReference type="EMBL" id="KAF4510862.1"/>
    </source>
</evidence>
<dbReference type="AlphaFoldDB" id="A0A8H4PUU1"/>
<evidence type="ECO:0000256" key="2">
    <source>
        <dbReference type="ARBA" id="ARBA00023026"/>
    </source>
</evidence>
<evidence type="ECO:0000256" key="4">
    <source>
        <dbReference type="SAM" id="MobiDB-lite"/>
    </source>
</evidence>
<evidence type="ECO:0000256" key="5">
    <source>
        <dbReference type="SAM" id="SignalP"/>
    </source>
</evidence>
<comment type="similarity">
    <text evidence="3">Belongs to the secreted LysM effector family.</text>
</comment>
<keyword evidence="1" id="KW-0147">Chitin-binding</keyword>
<feature type="signal peptide" evidence="5">
    <location>
        <begin position="1"/>
        <end position="18"/>
    </location>
</feature>
<evidence type="ECO:0000256" key="1">
    <source>
        <dbReference type="ARBA" id="ARBA00022669"/>
    </source>
</evidence>
<dbReference type="PANTHER" id="PTHR34997:SF1">
    <property type="entry name" value="PEPTIDOGLYCAN-BINDING LYSIN DOMAIN"/>
    <property type="match status" value="1"/>
</dbReference>
<dbReference type="SUPFAM" id="SSF54106">
    <property type="entry name" value="LysM domain"/>
    <property type="match status" value="1"/>
</dbReference>
<comment type="caution">
    <text evidence="7">The sequence shown here is derived from an EMBL/GenBank/DDBJ whole genome shotgun (WGS) entry which is preliminary data.</text>
</comment>
<keyword evidence="2" id="KW-0843">Virulence</keyword>
<keyword evidence="5" id="KW-0732">Signal</keyword>
<evidence type="ECO:0000256" key="3">
    <source>
        <dbReference type="ARBA" id="ARBA00044955"/>
    </source>
</evidence>
<keyword evidence="8" id="KW-1185">Reference proteome</keyword>
<gene>
    <name evidence="7" type="ORF">G6O67_002720</name>
</gene>
<dbReference type="EMBL" id="JAAVMX010000003">
    <property type="protein sequence ID" value="KAF4510862.1"/>
    <property type="molecule type" value="Genomic_DNA"/>
</dbReference>
<dbReference type="InterPro" id="IPR036779">
    <property type="entry name" value="LysM_dom_sf"/>
</dbReference>